<dbReference type="PaxDb" id="73239-Q7RCN4"/>
<sequence length="377" mass="43419">MGNLEDYNKCFEVPGHNNNLKNYGSFPQFNSKIGDYINTIPSNSEINLKCKKGNNKKNYNCCIKKIANLENPNNSKNKFNDGNKLNHSNLKTSIKIASNSYNNNYQNKQINKKKTNDENCIINKNNKNVNNKSSNNKNNTNSSNNFDENNINPLLYHTTLLKNETNSCSKKNINNCMKEIRCKNSISKKDFQNKNTVCKINDVILNERYDNNSSNKCSHVNVTVGHNDGHNNESVDCIMVNVPENKNNVNYNENGNYGHFEKYEKCNEYTNDGNGENYNNLGICGKCDNEDVSMYNFSNTINDNSYEDTEKNIVYRYNINSNVAHCKNNKNNQNKKNLSSFKTCLYTNKDDHDNVNMPFRKNHHNFFISGKKRGKMH</sequence>
<reference evidence="2 3" key="1">
    <citation type="journal article" date="2002" name="Nature">
        <title>Genome sequence and comparative analysis of the model rodent malaria parasite Plasmodium yoelii yoelii.</title>
        <authorList>
            <person name="Carlton J.M."/>
            <person name="Angiuoli S.V."/>
            <person name="Suh B.B."/>
            <person name="Kooij T.W."/>
            <person name="Pertea M."/>
            <person name="Silva J.C."/>
            <person name="Ermolaeva M.D."/>
            <person name="Allen J.E."/>
            <person name="Selengut J.D."/>
            <person name="Koo H.L."/>
            <person name="Peterson J.D."/>
            <person name="Pop M."/>
            <person name="Kosack D.S."/>
            <person name="Shumway M.F."/>
            <person name="Bidwell S.L."/>
            <person name="Shallom S.J."/>
            <person name="van Aken S.E."/>
            <person name="Riedmuller S.B."/>
            <person name="Feldblyum T.V."/>
            <person name="Cho J.K."/>
            <person name="Quackenbush J."/>
            <person name="Sedegah M."/>
            <person name="Shoaibi A."/>
            <person name="Cummings L.M."/>
            <person name="Florens L."/>
            <person name="Yates J.R."/>
            <person name="Raine J.D."/>
            <person name="Sinden R.E."/>
            <person name="Harris M.A."/>
            <person name="Cunningham D.A."/>
            <person name="Preiser P.R."/>
            <person name="Bergman L.W."/>
            <person name="Vaidya A.B."/>
            <person name="van Lin L.H."/>
            <person name="Janse C.J."/>
            <person name="Waters A.P."/>
            <person name="Smith H.O."/>
            <person name="White O.R."/>
            <person name="Salzberg S.L."/>
            <person name="Venter J.C."/>
            <person name="Fraser C.M."/>
            <person name="Hoffman S.L."/>
            <person name="Gardner M.J."/>
            <person name="Carucci D.J."/>
        </authorList>
    </citation>
    <scope>NUCLEOTIDE SEQUENCE [LARGE SCALE GENOMIC DNA]</scope>
    <source>
        <strain evidence="2 3">17XNL</strain>
    </source>
</reference>
<proteinExistence type="predicted"/>
<gene>
    <name evidence="2" type="ORF">PY05743</name>
</gene>
<evidence type="ECO:0000313" key="3">
    <source>
        <dbReference type="Proteomes" id="UP000008553"/>
    </source>
</evidence>
<dbReference type="Proteomes" id="UP000008553">
    <property type="component" value="Unassembled WGS sequence"/>
</dbReference>
<organism evidence="2 3">
    <name type="scientific">Plasmodium yoelii yoelii</name>
    <dbReference type="NCBI Taxonomy" id="73239"/>
    <lineage>
        <taxon>Eukaryota</taxon>
        <taxon>Sar</taxon>
        <taxon>Alveolata</taxon>
        <taxon>Apicomplexa</taxon>
        <taxon>Aconoidasida</taxon>
        <taxon>Haemosporida</taxon>
        <taxon>Plasmodiidae</taxon>
        <taxon>Plasmodium</taxon>
        <taxon>Plasmodium (Vinckeia)</taxon>
    </lineage>
</organism>
<keyword evidence="3" id="KW-1185">Reference proteome</keyword>
<accession>Q7RCN4</accession>
<name>Q7RCN4_PLAYO</name>
<comment type="caution">
    <text evidence="2">The sequence shown here is derived from an EMBL/GenBank/DDBJ whole genome shotgun (WGS) entry which is preliminary data.</text>
</comment>
<protein>
    <submittedName>
        <fullName evidence="2">Uncharacterized protein</fullName>
    </submittedName>
</protein>
<evidence type="ECO:0000256" key="1">
    <source>
        <dbReference type="SAM" id="MobiDB-lite"/>
    </source>
</evidence>
<dbReference type="EMBL" id="AABL01001863">
    <property type="protein sequence ID" value="EAA17811.1"/>
    <property type="molecule type" value="Genomic_DNA"/>
</dbReference>
<evidence type="ECO:0000313" key="2">
    <source>
        <dbReference type="EMBL" id="EAA17811.1"/>
    </source>
</evidence>
<feature type="region of interest" description="Disordered" evidence="1">
    <location>
        <begin position="123"/>
        <end position="149"/>
    </location>
</feature>
<dbReference type="InParanoid" id="Q7RCN4"/>
<dbReference type="AlphaFoldDB" id="Q7RCN4"/>